<dbReference type="SUPFAM" id="SSF63825">
    <property type="entry name" value="YWTD domain"/>
    <property type="match status" value="1"/>
</dbReference>
<name>A0A915DQ34_9BILA</name>
<keyword evidence="1" id="KW-1133">Transmembrane helix</keyword>
<evidence type="ECO:0000256" key="1">
    <source>
        <dbReference type="SAM" id="Phobius"/>
    </source>
</evidence>
<feature type="signal peptide" evidence="2">
    <location>
        <begin position="1"/>
        <end position="26"/>
    </location>
</feature>
<dbReference type="Proteomes" id="UP000887574">
    <property type="component" value="Unplaced"/>
</dbReference>
<dbReference type="Gene3D" id="2.120.10.30">
    <property type="entry name" value="TolB, C-terminal domain"/>
    <property type="match status" value="1"/>
</dbReference>
<keyword evidence="1" id="KW-0472">Membrane</keyword>
<keyword evidence="1" id="KW-0812">Transmembrane</keyword>
<dbReference type="AlphaFoldDB" id="A0A915DQ34"/>
<dbReference type="InterPro" id="IPR011042">
    <property type="entry name" value="6-blade_b-propeller_TolB-like"/>
</dbReference>
<accession>A0A915DQ34</accession>
<proteinExistence type="predicted"/>
<dbReference type="WBParaSite" id="jg22444.2">
    <property type="protein sequence ID" value="jg22444.2"/>
    <property type="gene ID" value="jg22444"/>
</dbReference>
<feature type="transmembrane region" description="Helical" evidence="1">
    <location>
        <begin position="334"/>
        <end position="357"/>
    </location>
</feature>
<protein>
    <submittedName>
        <fullName evidence="4">Uncharacterized protein</fullName>
    </submittedName>
</protein>
<feature type="chain" id="PRO_5036941940" evidence="2">
    <location>
        <begin position="27"/>
        <end position="372"/>
    </location>
</feature>
<keyword evidence="3" id="KW-1185">Reference proteome</keyword>
<evidence type="ECO:0000313" key="4">
    <source>
        <dbReference type="WBParaSite" id="jg22444.2"/>
    </source>
</evidence>
<evidence type="ECO:0000256" key="2">
    <source>
        <dbReference type="SAM" id="SignalP"/>
    </source>
</evidence>
<reference evidence="4" key="1">
    <citation type="submission" date="2022-11" db="UniProtKB">
        <authorList>
            <consortium name="WormBaseParasite"/>
        </authorList>
    </citation>
    <scope>IDENTIFICATION</scope>
</reference>
<sequence>MLRSVYKTMLLCLLLLSIYCVPIVSSESRATSRIFMTRDDNSICKISLFNASECEEVVGKLPLPFGQITSLTRSDLNSKLYFVANGTSRNASTIFASYKNKHWCLYQGHGLKHVAYDWGTDNLFIAANGLGIGVCTSRADLHKKCSHITAAHRHQLLRGYGSLLVYPQRGVIYWVDYNSDYPQGVVMKAGMDGKNISPLTDKSDGLVKIRLSDFTIANISVDSTMLSSSIISVDGSVYSMSRKIKTLVELTGTGKDINMPEVDGKCVLLAYSTGFQDVRYQGFSDPCLSANCSHSCVLKEVSSISSMPSSACIIRDDQLIHDAMKPVKESLKIVWIQIGCLLPTVIIVYITCFFLIYEIVSSYLDYLRIVDQ</sequence>
<keyword evidence="2" id="KW-0732">Signal</keyword>
<evidence type="ECO:0000313" key="3">
    <source>
        <dbReference type="Proteomes" id="UP000887574"/>
    </source>
</evidence>
<organism evidence="3 4">
    <name type="scientific">Ditylenchus dipsaci</name>
    <dbReference type="NCBI Taxonomy" id="166011"/>
    <lineage>
        <taxon>Eukaryota</taxon>
        <taxon>Metazoa</taxon>
        <taxon>Ecdysozoa</taxon>
        <taxon>Nematoda</taxon>
        <taxon>Chromadorea</taxon>
        <taxon>Rhabditida</taxon>
        <taxon>Tylenchina</taxon>
        <taxon>Tylenchomorpha</taxon>
        <taxon>Sphaerularioidea</taxon>
        <taxon>Anguinidae</taxon>
        <taxon>Anguininae</taxon>
        <taxon>Ditylenchus</taxon>
    </lineage>
</organism>